<keyword evidence="5 6" id="KW-0472">Membrane</keyword>
<dbReference type="EMBL" id="CP002117">
    <property type="protein sequence ID" value="ADN36324.1"/>
    <property type="molecule type" value="Genomic_DNA"/>
</dbReference>
<dbReference type="InterPro" id="IPR002523">
    <property type="entry name" value="MgTranspt_CorA/ZnTranspt_ZntB"/>
</dbReference>
<dbReference type="GeneID" id="9744038"/>
<evidence type="ECO:0000256" key="2">
    <source>
        <dbReference type="ARBA" id="ARBA00009765"/>
    </source>
</evidence>
<evidence type="ECO:0000256" key="5">
    <source>
        <dbReference type="ARBA" id="ARBA00023136"/>
    </source>
</evidence>
<comment type="subcellular location">
    <subcellularLocation>
        <location evidence="1">Membrane</location>
        <topology evidence="1">Multi-pass membrane protein</topology>
    </subcellularLocation>
</comment>
<dbReference type="GO" id="GO:0016020">
    <property type="term" value="C:membrane"/>
    <property type="evidence" value="ECO:0007669"/>
    <property type="project" value="UniProtKB-SubCell"/>
</dbReference>
<dbReference type="Gene3D" id="1.20.58.340">
    <property type="entry name" value="Magnesium transport protein CorA, transmembrane region"/>
    <property type="match status" value="2"/>
</dbReference>
<proteinExistence type="inferred from homology"/>
<evidence type="ECO:0000313" key="8">
    <source>
        <dbReference type="Proteomes" id="UP000006565"/>
    </source>
</evidence>
<organism evidence="7 8">
    <name type="scientific">Methanolacinia petrolearia (strain DSM 11571 / OCM 486 / SEBR 4847)</name>
    <name type="common">Methanoplanus petrolearius</name>
    <dbReference type="NCBI Taxonomy" id="679926"/>
    <lineage>
        <taxon>Archaea</taxon>
        <taxon>Methanobacteriati</taxon>
        <taxon>Methanobacteriota</taxon>
        <taxon>Stenosarchaea group</taxon>
        <taxon>Methanomicrobia</taxon>
        <taxon>Methanomicrobiales</taxon>
        <taxon>Methanomicrobiaceae</taxon>
        <taxon>Methanolacinia</taxon>
    </lineage>
</organism>
<sequence>MIEIYKSNPEESAVIKIDQPEKNCWINLTHPSGDEIGKIASELQIPADFLAAALDEEERPRLEYEDGVSLILIDIPRETESDMPYLYDTLPLGIIIKQDHVVTICLSESPIIRQFIDGRIKSFFTSKKTRFLFLILYQTAKQYLKYLRIIDRKSTEFEEVLKKSIRNEALLTLMNLQKSLVFFSTSLKSNEIVLEKIMKSSPIQFYEEDVELLDDVIIENKQAIEMANIYTTILTGTMDAFASIINNNMNAIIKILASITIILSIPTIVTSFFGMNVGLPLQQNPLAYIYIILFAAIICFCLGYILKKKDFL</sequence>
<dbReference type="PANTHER" id="PTHR47891">
    <property type="entry name" value="TRANSPORTER-RELATED"/>
    <property type="match status" value="1"/>
</dbReference>
<feature type="transmembrane region" description="Helical" evidence="6">
    <location>
        <begin position="255"/>
        <end position="275"/>
    </location>
</feature>
<keyword evidence="4 6" id="KW-1133">Transmembrane helix</keyword>
<dbReference type="eggNOG" id="arCOG02265">
    <property type="taxonomic scope" value="Archaea"/>
</dbReference>
<dbReference type="RefSeq" id="WP_013329501.1">
    <property type="nucleotide sequence ID" value="NC_014507.1"/>
</dbReference>
<accession>E1RGM9</accession>
<dbReference type="PANTHER" id="PTHR47891:SF2">
    <property type="entry name" value="MAGNESIUM AND COBALT TRANSPORTER"/>
    <property type="match status" value="1"/>
</dbReference>
<dbReference type="HOGENOM" id="CLU_007127_8_1_2"/>
<dbReference type="Pfam" id="PF01544">
    <property type="entry name" value="CorA"/>
    <property type="match status" value="1"/>
</dbReference>
<keyword evidence="3 6" id="KW-0812">Transmembrane</keyword>
<dbReference type="InterPro" id="IPR045861">
    <property type="entry name" value="CorA_cytoplasmic_dom"/>
</dbReference>
<dbReference type="OrthoDB" id="115553at2157"/>
<dbReference type="KEGG" id="mpi:Mpet_1567"/>
<evidence type="ECO:0000256" key="6">
    <source>
        <dbReference type="SAM" id="Phobius"/>
    </source>
</evidence>
<name>E1RGM9_METP4</name>
<dbReference type="InterPro" id="IPR045863">
    <property type="entry name" value="CorA_TM1_TM2"/>
</dbReference>
<evidence type="ECO:0000256" key="3">
    <source>
        <dbReference type="ARBA" id="ARBA00022692"/>
    </source>
</evidence>
<reference evidence="7 8" key="1">
    <citation type="journal article" date="2010" name="Stand. Genomic Sci.">
        <title>Complete genome sequence of Methanoplanus petrolearius type strain (SEBR 4847).</title>
        <authorList>
            <person name="Brambilla E."/>
            <person name="Djao O.D."/>
            <person name="Daligault H."/>
            <person name="Lapidus A."/>
            <person name="Lucas S."/>
            <person name="Hammon N."/>
            <person name="Nolan M."/>
            <person name="Tice H."/>
            <person name="Cheng J.F."/>
            <person name="Han C."/>
            <person name="Tapia R."/>
            <person name="Goodwin L."/>
            <person name="Pitluck S."/>
            <person name="Liolios K."/>
            <person name="Ivanova N."/>
            <person name="Mavromatis K."/>
            <person name="Mikhailova N."/>
            <person name="Pati A."/>
            <person name="Chen A."/>
            <person name="Palaniappan K."/>
            <person name="Land M."/>
            <person name="Hauser L."/>
            <person name="Chang Y.J."/>
            <person name="Jeffries C.D."/>
            <person name="Rohde M."/>
            <person name="Spring S."/>
            <person name="Sikorski J."/>
            <person name="Goker M."/>
            <person name="Woyke T."/>
            <person name="Bristow J."/>
            <person name="Eisen J.A."/>
            <person name="Markowitz V."/>
            <person name="Hugenholtz P."/>
            <person name="Kyrpides N.C."/>
            <person name="Klenk H.P."/>
        </authorList>
    </citation>
    <scope>NUCLEOTIDE SEQUENCE [LARGE SCALE GENOMIC DNA]</scope>
    <source>
        <strain evidence="8">DSM 11571 / OCM 486 / SEBR 4847</strain>
    </source>
</reference>
<dbReference type="SUPFAM" id="SSF144083">
    <property type="entry name" value="Magnesium transport protein CorA, transmembrane region"/>
    <property type="match status" value="1"/>
</dbReference>
<dbReference type="CDD" id="cd12827">
    <property type="entry name" value="EcCorA_ZntB-like_u2"/>
    <property type="match status" value="1"/>
</dbReference>
<protein>
    <submittedName>
        <fullName evidence="7">Mg2 transporter protein CorA family protein</fullName>
    </submittedName>
</protein>
<dbReference type="Proteomes" id="UP000006565">
    <property type="component" value="Chromosome"/>
</dbReference>
<keyword evidence="8" id="KW-1185">Reference proteome</keyword>
<dbReference type="AlphaFoldDB" id="E1RGM9"/>
<dbReference type="GO" id="GO:0046873">
    <property type="term" value="F:metal ion transmembrane transporter activity"/>
    <property type="evidence" value="ECO:0007669"/>
    <property type="project" value="InterPro"/>
</dbReference>
<evidence type="ECO:0000313" key="7">
    <source>
        <dbReference type="EMBL" id="ADN36324.1"/>
    </source>
</evidence>
<dbReference type="SUPFAM" id="SSF143865">
    <property type="entry name" value="CorA soluble domain-like"/>
    <property type="match status" value="1"/>
</dbReference>
<gene>
    <name evidence="7" type="ordered locus">Mpet_1567</name>
</gene>
<dbReference type="InterPro" id="IPR047199">
    <property type="entry name" value="CorA-like"/>
</dbReference>
<dbReference type="Gene3D" id="3.30.460.20">
    <property type="entry name" value="CorA soluble domain-like"/>
    <property type="match status" value="1"/>
</dbReference>
<evidence type="ECO:0000256" key="4">
    <source>
        <dbReference type="ARBA" id="ARBA00022989"/>
    </source>
</evidence>
<feature type="transmembrane region" description="Helical" evidence="6">
    <location>
        <begin position="287"/>
        <end position="306"/>
    </location>
</feature>
<evidence type="ECO:0000256" key="1">
    <source>
        <dbReference type="ARBA" id="ARBA00004141"/>
    </source>
</evidence>
<dbReference type="STRING" id="679926.Mpet_1567"/>
<comment type="similarity">
    <text evidence="2">Belongs to the CorA metal ion transporter (MIT) (TC 1.A.35) family.</text>
</comment>